<protein>
    <submittedName>
        <fullName evidence="1">Uncharacterized protein</fullName>
    </submittedName>
</protein>
<proteinExistence type="predicted"/>
<dbReference type="EMBL" id="JAFHBD010000035">
    <property type="protein sequence ID" value="MBN2953646.1"/>
    <property type="molecule type" value="Genomic_DNA"/>
</dbReference>
<evidence type="ECO:0000313" key="2">
    <source>
        <dbReference type="Proteomes" id="UP000737612"/>
    </source>
</evidence>
<name>A0A939CG38_9FIRM</name>
<organism evidence="1 2">
    <name type="scientific">Fusicatenibacter saccharivorans</name>
    <dbReference type="NCBI Taxonomy" id="1150298"/>
    <lineage>
        <taxon>Bacteria</taxon>
        <taxon>Bacillati</taxon>
        <taxon>Bacillota</taxon>
        <taxon>Clostridia</taxon>
        <taxon>Lachnospirales</taxon>
        <taxon>Lachnospiraceae</taxon>
        <taxon>Fusicatenibacter</taxon>
    </lineage>
</organism>
<gene>
    <name evidence="1" type="ORF">JTJ23_08640</name>
</gene>
<accession>A0A939CG38</accession>
<dbReference type="Proteomes" id="UP000737612">
    <property type="component" value="Unassembled WGS sequence"/>
</dbReference>
<dbReference type="AlphaFoldDB" id="A0A939CG38"/>
<evidence type="ECO:0000313" key="1">
    <source>
        <dbReference type="EMBL" id="MBN2953646.1"/>
    </source>
</evidence>
<reference evidence="1" key="1">
    <citation type="submission" date="2021-02" db="EMBL/GenBank/DDBJ databases">
        <title>Metagenome-assembled genomes from human diarrheal sample B26.</title>
        <authorList>
            <person name="Ateba T.P."/>
            <person name="Alayande K.A."/>
            <person name="Mwanza M."/>
        </authorList>
    </citation>
    <scope>NUCLEOTIDE SEQUENCE</scope>
    <source>
        <strain evidence="1">06WH</strain>
    </source>
</reference>
<comment type="caution">
    <text evidence="1">The sequence shown here is derived from an EMBL/GenBank/DDBJ whole genome shotgun (WGS) entry which is preliminary data.</text>
</comment>
<sequence length="116" mass="13649">MVDVQLAWLILRALYYYYKKQYEENEDKSVLEEYIFCIFKVVTVGYNVIQGSDKGRATNKLNDIYRSVSIEAAETAKTLCRARNSLPVFLKNVRKICWEHYCSALPFTSVFIMRKK</sequence>